<name>A0ABP0QRX9_9DINO</name>
<gene>
    <name evidence="2" type="ORF">SCF082_LOCUS42782</name>
</gene>
<dbReference type="EMBL" id="CAXAMM010040033">
    <property type="protein sequence ID" value="CAK9090724.1"/>
    <property type="molecule type" value="Genomic_DNA"/>
</dbReference>
<proteinExistence type="predicted"/>
<evidence type="ECO:0000313" key="2">
    <source>
        <dbReference type="EMBL" id="CAK9090724.1"/>
    </source>
</evidence>
<keyword evidence="3" id="KW-1185">Reference proteome</keyword>
<accession>A0ABP0QRX9</accession>
<reference evidence="2 3" key="1">
    <citation type="submission" date="2024-02" db="EMBL/GenBank/DDBJ databases">
        <authorList>
            <person name="Chen Y."/>
            <person name="Shah S."/>
            <person name="Dougan E. K."/>
            <person name="Thang M."/>
            <person name="Chan C."/>
        </authorList>
    </citation>
    <scope>NUCLEOTIDE SEQUENCE [LARGE SCALE GENOMIC DNA]</scope>
</reference>
<dbReference type="Proteomes" id="UP001642464">
    <property type="component" value="Unassembled WGS sequence"/>
</dbReference>
<dbReference type="Pfam" id="PF25273">
    <property type="entry name" value="DUF7869"/>
    <property type="match status" value="1"/>
</dbReference>
<organism evidence="2 3">
    <name type="scientific">Durusdinium trenchii</name>
    <dbReference type="NCBI Taxonomy" id="1381693"/>
    <lineage>
        <taxon>Eukaryota</taxon>
        <taxon>Sar</taxon>
        <taxon>Alveolata</taxon>
        <taxon>Dinophyceae</taxon>
        <taxon>Suessiales</taxon>
        <taxon>Symbiodiniaceae</taxon>
        <taxon>Durusdinium</taxon>
    </lineage>
</organism>
<dbReference type="PANTHER" id="PTHR33153">
    <property type="entry name" value="MYND-TYPE DOMAIN-CONTAINING PROTEIN"/>
    <property type="match status" value="1"/>
</dbReference>
<protein>
    <recommendedName>
        <fullName evidence="1">DUF7869 domain-containing protein</fullName>
    </recommendedName>
</protein>
<dbReference type="InterPro" id="IPR057191">
    <property type="entry name" value="DUF7869"/>
</dbReference>
<dbReference type="PANTHER" id="PTHR33153:SF3">
    <property type="entry name" value="TRAFFICKING PROTEIN PARTICLE COMPLEX SUBUNIT 11 DOMAIN-CONTAINING PROTEIN"/>
    <property type="match status" value="1"/>
</dbReference>
<feature type="domain" description="DUF7869" evidence="1">
    <location>
        <begin position="252"/>
        <end position="402"/>
    </location>
</feature>
<sequence>MVKAAEAGYVNAPVDLRYISKPMSKNPSEATASVASFLSSMYQSVAETLPDIRDEACDFEIETTLAAPEDETDKVDPYGDSILRTPRKDKVKKVRKFQKSIKVDLARKPELGGLHEERYLPPGSLKEIWEQYKVLNTPAASFVTFYRVWKREFPFLKFRGERQHPECSTCVRHKLLIRSFQQHLKARTLQQSYYHAHLAAQYQDRLTYYHSRGQARLRGCHLTFMADGMDQAKFGFPRHPALRSKQFATFQRPKGHVSGLLMHGRGILFGVSAPDIAKDASCSLEVISHGLSLLERAGVVLRDCHLTISCDNTSRELKNNVSMQWMSSMVSRGLLRSCAMQNLRSGHSHEDLDQAFGRLAAFLVREGRFCQTIPDFCDLIQSFLDKADFPFEPVESRRVVQIDRVRNWKPATDRSKSSFWALQ</sequence>
<evidence type="ECO:0000259" key="1">
    <source>
        <dbReference type="Pfam" id="PF25273"/>
    </source>
</evidence>
<evidence type="ECO:0000313" key="3">
    <source>
        <dbReference type="Proteomes" id="UP001642464"/>
    </source>
</evidence>
<comment type="caution">
    <text evidence="2">The sequence shown here is derived from an EMBL/GenBank/DDBJ whole genome shotgun (WGS) entry which is preliminary data.</text>
</comment>